<dbReference type="PANTHER" id="PTHR33938">
    <property type="entry name" value="FERULOYL ESTERASE B-RELATED"/>
    <property type="match status" value="1"/>
</dbReference>
<evidence type="ECO:0000313" key="6">
    <source>
        <dbReference type="EMBL" id="RSL58702.1"/>
    </source>
</evidence>
<sequence length="282" mass="30420">MSWILWLGTLTAAAQAASLDSICSKSYAQAALPTDNLPPGIKIDSSSLSAELFTNQTLSSDWFPTSTVDYCNITFAYSHNGIANDKVYVTYWVPAPDEFKNRYAPSGIIAGAVSGQTDGGFGSFATSFNQVFLLANGTVNWQAVHMIYSYYQGCSEGGREGWSQVQRYADQFDGVVVGAPAFQYSQQQVNLLFANVIEQAINCFPPTCELDKIMNLTIEACDALNGKSDGVVSRTDLCKLNFDIDDVIGEPYSCDAAASNGGLRNHQVKSTVTPAQSEKVTA</sequence>
<dbReference type="Pfam" id="PF07519">
    <property type="entry name" value="Tannase"/>
    <property type="match status" value="1"/>
</dbReference>
<evidence type="ECO:0000256" key="4">
    <source>
        <dbReference type="ARBA" id="ARBA00023157"/>
    </source>
</evidence>
<evidence type="ECO:0000256" key="1">
    <source>
        <dbReference type="ARBA" id="ARBA00022487"/>
    </source>
</evidence>
<evidence type="ECO:0000256" key="3">
    <source>
        <dbReference type="ARBA" id="ARBA00022801"/>
    </source>
</evidence>
<keyword evidence="3 5" id="KW-0378">Hydrolase</keyword>
<dbReference type="OrthoDB" id="3039123at2759"/>
<dbReference type="Proteomes" id="UP000288168">
    <property type="component" value="Unassembled WGS sequence"/>
</dbReference>
<accession>A0A428Q0F5</accession>
<reference evidence="6 7" key="1">
    <citation type="submission" date="2017-06" db="EMBL/GenBank/DDBJ databases">
        <title>Comparative genomic analysis of Ambrosia Fusariam Clade fungi.</title>
        <authorList>
            <person name="Stajich J.E."/>
            <person name="Carrillo J."/>
            <person name="Kijimoto T."/>
            <person name="Eskalen A."/>
            <person name="O'Donnell K."/>
            <person name="Kasson M."/>
        </authorList>
    </citation>
    <scope>NUCLEOTIDE SEQUENCE [LARGE SCALE GENOMIC DNA]</scope>
    <source>
        <strain evidence="6 7">NRRL62584</strain>
    </source>
</reference>
<dbReference type="AlphaFoldDB" id="A0A428Q0F5"/>
<keyword evidence="7" id="KW-1185">Reference proteome</keyword>
<feature type="signal peptide" evidence="5">
    <location>
        <begin position="1"/>
        <end position="16"/>
    </location>
</feature>
<keyword evidence="2 5" id="KW-0732">Signal</keyword>
<dbReference type="EC" id="3.1.1.-" evidence="5"/>
<dbReference type="GO" id="GO:0052689">
    <property type="term" value="F:carboxylic ester hydrolase activity"/>
    <property type="evidence" value="ECO:0007669"/>
    <property type="project" value="UniProtKB-KW"/>
</dbReference>
<feature type="chain" id="PRO_5018808927" description="Carboxylic ester hydrolase" evidence="5">
    <location>
        <begin position="17"/>
        <end position="282"/>
    </location>
</feature>
<evidence type="ECO:0000256" key="5">
    <source>
        <dbReference type="RuleBase" id="RU361238"/>
    </source>
</evidence>
<organism evidence="6 7">
    <name type="scientific">Fusarium duplospermum</name>
    <dbReference type="NCBI Taxonomy" id="1325734"/>
    <lineage>
        <taxon>Eukaryota</taxon>
        <taxon>Fungi</taxon>
        <taxon>Dikarya</taxon>
        <taxon>Ascomycota</taxon>
        <taxon>Pezizomycotina</taxon>
        <taxon>Sordariomycetes</taxon>
        <taxon>Hypocreomycetidae</taxon>
        <taxon>Hypocreales</taxon>
        <taxon>Nectriaceae</taxon>
        <taxon>Fusarium</taxon>
        <taxon>Fusarium solani species complex</taxon>
    </lineage>
</organism>
<comment type="similarity">
    <text evidence="5">Belongs to the tannase family.</text>
</comment>
<name>A0A428Q0F5_9HYPO</name>
<comment type="caution">
    <text evidence="6">The sequence shown here is derived from an EMBL/GenBank/DDBJ whole genome shotgun (WGS) entry which is preliminary data.</text>
</comment>
<evidence type="ECO:0000313" key="7">
    <source>
        <dbReference type="Proteomes" id="UP000288168"/>
    </source>
</evidence>
<dbReference type="PANTHER" id="PTHR33938:SF16">
    <property type="entry name" value="CARBOXYLIC ESTER HYDROLASE"/>
    <property type="match status" value="1"/>
</dbReference>
<keyword evidence="4" id="KW-1015">Disulfide bond</keyword>
<protein>
    <recommendedName>
        <fullName evidence="5">Carboxylic ester hydrolase</fullName>
        <ecNumber evidence="5">3.1.1.-</ecNumber>
    </recommendedName>
</protein>
<gene>
    <name evidence="6" type="ORF">CEP54_007614</name>
</gene>
<keyword evidence="1" id="KW-0719">Serine esterase</keyword>
<evidence type="ECO:0000256" key="2">
    <source>
        <dbReference type="ARBA" id="ARBA00022729"/>
    </source>
</evidence>
<dbReference type="EMBL" id="NKCI01000071">
    <property type="protein sequence ID" value="RSL58702.1"/>
    <property type="molecule type" value="Genomic_DNA"/>
</dbReference>
<dbReference type="InterPro" id="IPR011118">
    <property type="entry name" value="Tannase/feruloyl_esterase"/>
</dbReference>
<proteinExistence type="inferred from homology"/>